<gene>
    <name evidence="3" type="primary">coaBC</name>
    <name evidence="7" type="ORF">SAMN05421734_102119</name>
</gene>
<dbReference type="Pfam" id="PF04127">
    <property type="entry name" value="DFP"/>
    <property type="match status" value="1"/>
</dbReference>
<comment type="cofactor">
    <cofactor evidence="3">
        <name>FMN</name>
        <dbReference type="ChEBI" id="CHEBI:58210"/>
    </cofactor>
    <text evidence="3">Binds 1 FMN per subunit.</text>
</comment>
<accession>A0A1G6H1L8</accession>
<comment type="catalytic activity">
    <reaction evidence="3 4">
        <text>(R)-4'-phosphopantothenate + L-cysteine + CTP = N-[(R)-4-phosphopantothenoyl]-L-cysteine + CMP + diphosphate + H(+)</text>
        <dbReference type="Rhea" id="RHEA:19397"/>
        <dbReference type="ChEBI" id="CHEBI:10986"/>
        <dbReference type="ChEBI" id="CHEBI:15378"/>
        <dbReference type="ChEBI" id="CHEBI:33019"/>
        <dbReference type="ChEBI" id="CHEBI:35235"/>
        <dbReference type="ChEBI" id="CHEBI:37563"/>
        <dbReference type="ChEBI" id="CHEBI:59458"/>
        <dbReference type="ChEBI" id="CHEBI:60377"/>
        <dbReference type="EC" id="6.3.2.5"/>
    </reaction>
</comment>
<keyword evidence="8" id="KW-1185">Reference proteome</keyword>
<name>A0A1G6H1L8_9BACI</name>
<feature type="binding site" evidence="3">
    <location>
        <position position="340"/>
    </location>
    <ligand>
        <name>CTP</name>
        <dbReference type="ChEBI" id="CHEBI:37563"/>
    </ligand>
</feature>
<dbReference type="RefSeq" id="WP_090792857.1">
    <property type="nucleotide sequence ID" value="NZ_FMYI01000002.1"/>
</dbReference>
<dbReference type="Proteomes" id="UP000242949">
    <property type="component" value="Unassembled WGS sequence"/>
</dbReference>
<dbReference type="AlphaFoldDB" id="A0A1G6H1L8"/>
<dbReference type="PANTHER" id="PTHR14359">
    <property type="entry name" value="HOMO-OLIGOMERIC FLAVIN CONTAINING CYS DECARBOXYLASE FAMILY"/>
    <property type="match status" value="1"/>
</dbReference>
<feature type="region of interest" description="Phosphopantothenoylcysteine decarboxylase" evidence="3">
    <location>
        <begin position="1"/>
        <end position="189"/>
    </location>
</feature>
<comment type="similarity">
    <text evidence="3 4">In the N-terminal section; belongs to the HFCD (homo-oligomeric flavin containing Cys decarboxylase) superfamily.</text>
</comment>
<keyword evidence="2 3" id="KW-0456">Lyase</keyword>
<keyword evidence="3 4" id="KW-0436">Ligase</keyword>
<dbReference type="EC" id="6.3.2.5" evidence="3"/>
<dbReference type="HAMAP" id="MF_02225">
    <property type="entry name" value="CoaBC"/>
    <property type="match status" value="1"/>
</dbReference>
<dbReference type="GO" id="GO:0015941">
    <property type="term" value="P:pantothenate catabolic process"/>
    <property type="evidence" value="ECO:0007669"/>
    <property type="project" value="InterPro"/>
</dbReference>
<feature type="binding site" evidence="3">
    <location>
        <position position="322"/>
    </location>
    <ligand>
        <name>CTP</name>
        <dbReference type="ChEBI" id="CHEBI:37563"/>
    </ligand>
</feature>
<keyword evidence="3" id="KW-0479">Metal-binding</keyword>
<comment type="function">
    <text evidence="4">Catalyzes two steps in the biosynthesis of coenzyme A. In the first step cysteine is conjugated to 4'-phosphopantothenate to form 4-phosphopantothenoylcysteine, in the latter compound is decarboxylated to form 4'-phosphopantotheine.</text>
</comment>
<comment type="cofactor">
    <cofactor evidence="3">
        <name>Mg(2+)</name>
        <dbReference type="ChEBI" id="CHEBI:18420"/>
    </cofactor>
</comment>
<comment type="function">
    <text evidence="3">Catalyzes two sequential steps in the biosynthesis of coenzyme A. In the first step cysteine is conjugated to 4'-phosphopantothenate to form 4-phosphopantothenoylcysteine. In the second step the latter compound is decarboxylated to form 4'-phosphopantotheine.</text>
</comment>
<dbReference type="NCBIfam" id="TIGR00521">
    <property type="entry name" value="coaBC_dfp"/>
    <property type="match status" value="1"/>
</dbReference>
<dbReference type="InterPro" id="IPR005252">
    <property type="entry name" value="CoaBC"/>
</dbReference>
<evidence type="ECO:0000256" key="4">
    <source>
        <dbReference type="RuleBase" id="RU364078"/>
    </source>
</evidence>
<dbReference type="EC" id="4.1.1.36" evidence="3"/>
<comment type="catalytic activity">
    <reaction evidence="3 4">
        <text>N-[(R)-4-phosphopantothenoyl]-L-cysteine + H(+) = (R)-4'-phosphopantetheine + CO2</text>
        <dbReference type="Rhea" id="RHEA:16793"/>
        <dbReference type="ChEBI" id="CHEBI:15378"/>
        <dbReference type="ChEBI" id="CHEBI:16526"/>
        <dbReference type="ChEBI" id="CHEBI:59458"/>
        <dbReference type="ChEBI" id="CHEBI:61723"/>
        <dbReference type="EC" id="4.1.1.36"/>
    </reaction>
</comment>
<reference evidence="8" key="1">
    <citation type="submission" date="2016-09" db="EMBL/GenBank/DDBJ databases">
        <authorList>
            <person name="Varghese N."/>
            <person name="Submissions S."/>
        </authorList>
    </citation>
    <scope>NUCLEOTIDE SEQUENCE [LARGE SCALE GENOMIC DNA]</scope>
    <source>
        <strain evidence="8">S5</strain>
    </source>
</reference>
<feature type="active site" description="Proton donor" evidence="3">
    <location>
        <position position="157"/>
    </location>
</feature>
<keyword evidence="3" id="KW-0460">Magnesium</keyword>
<evidence type="ECO:0000313" key="7">
    <source>
        <dbReference type="EMBL" id="SDB88038.1"/>
    </source>
</evidence>
<dbReference type="GO" id="GO:0071513">
    <property type="term" value="C:phosphopantothenoylcysteine decarboxylase complex"/>
    <property type="evidence" value="ECO:0007669"/>
    <property type="project" value="TreeGrafter"/>
</dbReference>
<comment type="similarity">
    <text evidence="3 4">In the C-terminal section; belongs to the PPC synthetase family.</text>
</comment>
<feature type="domain" description="DNA/pantothenate metabolism flavoprotein C-terminal" evidence="6">
    <location>
        <begin position="186"/>
        <end position="393"/>
    </location>
</feature>
<feature type="binding site" evidence="3">
    <location>
        <position position="278"/>
    </location>
    <ligand>
        <name>CTP</name>
        <dbReference type="ChEBI" id="CHEBI:37563"/>
    </ligand>
</feature>
<evidence type="ECO:0000259" key="6">
    <source>
        <dbReference type="Pfam" id="PF04127"/>
    </source>
</evidence>
<proteinExistence type="inferred from homology"/>
<dbReference type="Gene3D" id="3.40.50.10300">
    <property type="entry name" value="CoaB-like"/>
    <property type="match status" value="1"/>
</dbReference>
<feature type="region of interest" description="Phosphopantothenate--cysteine ligase" evidence="3">
    <location>
        <begin position="190"/>
        <end position="398"/>
    </location>
</feature>
<dbReference type="GO" id="GO:0046872">
    <property type="term" value="F:metal ion binding"/>
    <property type="evidence" value="ECO:0007669"/>
    <property type="project" value="UniProtKB-KW"/>
</dbReference>
<comment type="pathway">
    <text evidence="3 4">Cofactor biosynthesis; coenzyme A biosynthesis; CoA from (R)-pantothenate: step 3/5.</text>
</comment>
<dbReference type="EMBL" id="FMYI01000002">
    <property type="protein sequence ID" value="SDB88038.1"/>
    <property type="molecule type" value="Genomic_DNA"/>
</dbReference>
<dbReference type="SUPFAM" id="SSF102645">
    <property type="entry name" value="CoaB-like"/>
    <property type="match status" value="1"/>
</dbReference>
<organism evidence="7 8">
    <name type="scientific">Pelagirhabdus alkalitolerans</name>
    <dbReference type="NCBI Taxonomy" id="1612202"/>
    <lineage>
        <taxon>Bacteria</taxon>
        <taxon>Bacillati</taxon>
        <taxon>Bacillota</taxon>
        <taxon>Bacilli</taxon>
        <taxon>Bacillales</taxon>
        <taxon>Bacillaceae</taxon>
        <taxon>Pelagirhabdus</taxon>
    </lineage>
</organism>
<dbReference type="SUPFAM" id="SSF52507">
    <property type="entry name" value="Homo-oligomeric flavin-containing Cys decarboxylases, HFCD"/>
    <property type="match status" value="1"/>
</dbReference>
<feature type="binding site" evidence="3">
    <location>
        <position position="288"/>
    </location>
    <ligand>
        <name>CTP</name>
        <dbReference type="ChEBI" id="CHEBI:37563"/>
    </ligand>
</feature>
<dbReference type="OrthoDB" id="9802554at2"/>
<dbReference type="GO" id="GO:0004633">
    <property type="term" value="F:phosphopantothenoylcysteine decarboxylase activity"/>
    <property type="evidence" value="ECO:0007669"/>
    <property type="project" value="UniProtKB-UniRule"/>
</dbReference>
<dbReference type="PANTHER" id="PTHR14359:SF6">
    <property type="entry name" value="PHOSPHOPANTOTHENOYLCYSTEINE DECARBOXYLASE"/>
    <property type="match status" value="1"/>
</dbReference>
<sequence>MFQGKRIILAVTGGIAAYKAIALTSKLTQSGAIVKVILTKNAQQFVNALSFQAISRQPVYDDTFDEFDPTKVQHIDLADWADLFVVAPATANAIGKFANGIADDLLSTVYLATTAPVFIAPAMNVHMYDHPAVTENMETLRRRGVHFLEPGEGYLACGYVGKGRMAEPEDIVQSLLRYTQQKKTLLGKRVLISAGPTKERIDPVRFMSNHSSGKMGYQLAEVAQQLGAEVTLVSGPVNLASPVGVKLIQIETADEMYQAMVESFDQQDIVIKAAAVADYRPVKQHDKKLKKQDGDLAIEMERTQDILKALGEKKTNQYLVGFAAESDNHMNYGEKKLKEKNLDAIVINDISNPSIGFQSDQNEVTFMTNDQHDFFKSASKNTIATQIFNRIIEEIGVD</sequence>
<dbReference type="GO" id="GO:0010181">
    <property type="term" value="F:FMN binding"/>
    <property type="evidence" value="ECO:0007669"/>
    <property type="project" value="UniProtKB-UniRule"/>
</dbReference>
<keyword evidence="3 4" id="KW-0285">Flavoprotein</keyword>
<evidence type="ECO:0000256" key="3">
    <source>
        <dbReference type="HAMAP-Rule" id="MF_02225"/>
    </source>
</evidence>
<dbReference type="InterPro" id="IPR003382">
    <property type="entry name" value="Flavoprotein"/>
</dbReference>
<keyword evidence="3" id="KW-0511">Multifunctional enzyme</keyword>
<dbReference type="InterPro" id="IPR007085">
    <property type="entry name" value="DNA/pantothenate-metab_flavo_C"/>
</dbReference>
<dbReference type="Pfam" id="PF02441">
    <property type="entry name" value="Flavoprotein"/>
    <property type="match status" value="1"/>
</dbReference>
<evidence type="ECO:0000256" key="1">
    <source>
        <dbReference type="ARBA" id="ARBA00022793"/>
    </source>
</evidence>
<keyword evidence="3 4" id="KW-0288">FMN</keyword>
<dbReference type="UniPathway" id="UPA00241">
    <property type="reaction ID" value="UER00353"/>
</dbReference>
<comment type="pathway">
    <text evidence="3 4">Cofactor biosynthesis; coenzyme A biosynthesis; CoA from (R)-pantothenate: step 2/5.</text>
</comment>
<dbReference type="STRING" id="1612202.SAMN05421734_102119"/>
<evidence type="ECO:0000256" key="2">
    <source>
        <dbReference type="ARBA" id="ARBA00023239"/>
    </source>
</evidence>
<dbReference type="GO" id="GO:0015937">
    <property type="term" value="P:coenzyme A biosynthetic process"/>
    <property type="evidence" value="ECO:0007669"/>
    <property type="project" value="UniProtKB-UniRule"/>
</dbReference>
<protein>
    <recommendedName>
        <fullName evidence="3">Coenzyme A biosynthesis bifunctional protein CoaBC</fullName>
    </recommendedName>
    <alternativeName>
        <fullName evidence="3">DNA/pantothenate metabolism flavoprotein</fullName>
    </alternativeName>
    <alternativeName>
        <fullName evidence="3">Phosphopantothenoylcysteine synthetase/decarboxylase</fullName>
        <shortName evidence="3">PPCS-PPCDC</shortName>
    </alternativeName>
    <domain>
        <recommendedName>
            <fullName evidence="3">Phosphopantothenoylcysteine decarboxylase</fullName>
            <shortName evidence="3">PPC decarboxylase</shortName>
            <shortName evidence="3">PPC-DC</shortName>
            <ecNumber evidence="3">4.1.1.36</ecNumber>
        </recommendedName>
        <alternativeName>
            <fullName evidence="3">CoaC</fullName>
        </alternativeName>
    </domain>
    <domain>
        <recommendedName>
            <fullName evidence="3">Phosphopantothenate--cysteine ligase</fullName>
            <ecNumber evidence="3">6.3.2.5</ecNumber>
        </recommendedName>
        <alternativeName>
            <fullName evidence="3">CoaB</fullName>
        </alternativeName>
        <alternativeName>
            <fullName evidence="3">Phosphopantothenoylcysteine synthetase</fullName>
            <shortName evidence="3">PPC synthetase</shortName>
            <shortName evidence="3">PPC-S</shortName>
        </alternativeName>
    </domain>
</protein>
<dbReference type="GO" id="GO:0004632">
    <property type="term" value="F:phosphopantothenate--cysteine ligase activity"/>
    <property type="evidence" value="ECO:0007669"/>
    <property type="project" value="UniProtKB-UniRule"/>
</dbReference>
<keyword evidence="1 3" id="KW-0210">Decarboxylase</keyword>
<dbReference type="Gene3D" id="3.40.50.1950">
    <property type="entry name" value="Flavin prenyltransferase-like"/>
    <property type="match status" value="1"/>
</dbReference>
<evidence type="ECO:0000313" key="8">
    <source>
        <dbReference type="Proteomes" id="UP000242949"/>
    </source>
</evidence>
<dbReference type="InterPro" id="IPR036551">
    <property type="entry name" value="Flavin_trans-like"/>
</dbReference>
<evidence type="ECO:0000259" key="5">
    <source>
        <dbReference type="Pfam" id="PF02441"/>
    </source>
</evidence>
<comment type="caution">
    <text evidence="3">Lacks conserved residue(s) required for the propagation of feature annotation.</text>
</comment>
<dbReference type="InterPro" id="IPR035929">
    <property type="entry name" value="CoaB-like_sf"/>
</dbReference>
<feature type="domain" description="Flavoprotein" evidence="5">
    <location>
        <begin position="5"/>
        <end position="177"/>
    </location>
</feature>
<feature type="binding site" evidence="3">
    <location>
        <position position="336"/>
    </location>
    <ligand>
        <name>CTP</name>
        <dbReference type="ChEBI" id="CHEBI:37563"/>
    </ligand>
</feature>